<feature type="compositionally biased region" description="Polar residues" evidence="1">
    <location>
        <begin position="62"/>
        <end position="71"/>
    </location>
</feature>
<dbReference type="EMBL" id="JASPKY010000080">
    <property type="protein sequence ID" value="KAK9738978.1"/>
    <property type="molecule type" value="Genomic_DNA"/>
</dbReference>
<protein>
    <submittedName>
        <fullName evidence="2">Uncharacterized protein</fullName>
    </submittedName>
</protein>
<dbReference type="AlphaFoldDB" id="A0AAW1LZ33"/>
<organism evidence="2 3">
    <name type="scientific">Popillia japonica</name>
    <name type="common">Japanese beetle</name>
    <dbReference type="NCBI Taxonomy" id="7064"/>
    <lineage>
        <taxon>Eukaryota</taxon>
        <taxon>Metazoa</taxon>
        <taxon>Ecdysozoa</taxon>
        <taxon>Arthropoda</taxon>
        <taxon>Hexapoda</taxon>
        <taxon>Insecta</taxon>
        <taxon>Pterygota</taxon>
        <taxon>Neoptera</taxon>
        <taxon>Endopterygota</taxon>
        <taxon>Coleoptera</taxon>
        <taxon>Polyphaga</taxon>
        <taxon>Scarabaeiformia</taxon>
        <taxon>Scarabaeidae</taxon>
        <taxon>Rutelinae</taxon>
        <taxon>Popillia</taxon>
    </lineage>
</organism>
<proteinExistence type="predicted"/>
<name>A0AAW1LZ33_POPJA</name>
<feature type="compositionally biased region" description="Basic and acidic residues" evidence="1">
    <location>
        <begin position="76"/>
        <end position="94"/>
    </location>
</feature>
<reference evidence="2 3" key="1">
    <citation type="journal article" date="2024" name="BMC Genomics">
        <title>De novo assembly and annotation of Popillia japonica's genome with initial clues to its potential as an invasive pest.</title>
        <authorList>
            <person name="Cucini C."/>
            <person name="Boschi S."/>
            <person name="Funari R."/>
            <person name="Cardaioli E."/>
            <person name="Iannotti N."/>
            <person name="Marturano G."/>
            <person name="Paoli F."/>
            <person name="Bruttini M."/>
            <person name="Carapelli A."/>
            <person name="Frati F."/>
            <person name="Nardi F."/>
        </authorList>
    </citation>
    <scope>NUCLEOTIDE SEQUENCE [LARGE SCALE GENOMIC DNA]</scope>
    <source>
        <strain evidence="2">DMR45628</strain>
    </source>
</reference>
<evidence type="ECO:0000313" key="3">
    <source>
        <dbReference type="Proteomes" id="UP001458880"/>
    </source>
</evidence>
<evidence type="ECO:0000256" key="1">
    <source>
        <dbReference type="SAM" id="MobiDB-lite"/>
    </source>
</evidence>
<keyword evidence="3" id="KW-1185">Reference proteome</keyword>
<sequence length="94" mass="10565">MMYLLKQINSKYAPRQSSNIIQQPTSSALGMQELKSKLLNLLKGTRRSDLGSKKNSYDRRPNSANPQTGDIGTSADLKHTQSHDWKRKDGASQF</sequence>
<feature type="region of interest" description="Disordered" evidence="1">
    <location>
        <begin position="44"/>
        <end position="94"/>
    </location>
</feature>
<feature type="compositionally biased region" description="Basic and acidic residues" evidence="1">
    <location>
        <begin position="46"/>
        <end position="61"/>
    </location>
</feature>
<comment type="caution">
    <text evidence="2">The sequence shown here is derived from an EMBL/GenBank/DDBJ whole genome shotgun (WGS) entry which is preliminary data.</text>
</comment>
<accession>A0AAW1LZ33</accession>
<dbReference type="Proteomes" id="UP001458880">
    <property type="component" value="Unassembled WGS sequence"/>
</dbReference>
<evidence type="ECO:0000313" key="2">
    <source>
        <dbReference type="EMBL" id="KAK9738978.1"/>
    </source>
</evidence>
<gene>
    <name evidence="2" type="ORF">QE152_g9448</name>
</gene>